<accession>A0ABV2ADZ7</accession>
<evidence type="ECO:0000313" key="2">
    <source>
        <dbReference type="EMBL" id="MES0874930.1"/>
    </source>
</evidence>
<dbReference type="EMBL" id="JBEPIJ010000017">
    <property type="protein sequence ID" value="MES0874930.1"/>
    <property type="molecule type" value="Genomic_DNA"/>
</dbReference>
<name>A0ABV2ADZ7_9GAMM</name>
<evidence type="ECO:0000313" key="3">
    <source>
        <dbReference type="Proteomes" id="UP001465331"/>
    </source>
</evidence>
<keyword evidence="3" id="KW-1185">Reference proteome</keyword>
<protein>
    <recommendedName>
        <fullName evidence="4">Alginate export domain-containing protein</fullName>
    </recommendedName>
</protein>
<reference evidence="2 3" key="1">
    <citation type="submission" date="2024-06" db="EMBL/GenBank/DDBJ databases">
        <authorList>
            <person name="Li Z."/>
            <person name="Jiang Y."/>
        </authorList>
    </citation>
    <scope>NUCLEOTIDE SEQUENCE [LARGE SCALE GENOMIC DNA]</scope>
    <source>
        <strain evidence="2 3">HSW-8</strain>
    </source>
</reference>
<feature type="chain" id="PRO_5047104349" description="Alginate export domain-containing protein" evidence="1">
    <location>
        <begin position="31"/>
        <end position="398"/>
    </location>
</feature>
<feature type="signal peptide" evidence="1">
    <location>
        <begin position="1"/>
        <end position="30"/>
    </location>
</feature>
<proteinExistence type="predicted"/>
<gene>
    <name evidence="2" type="ORF">ABSH63_13070</name>
</gene>
<keyword evidence="1" id="KW-0732">Signal</keyword>
<dbReference type="PROSITE" id="PS51257">
    <property type="entry name" value="PROKAR_LIPOPROTEIN"/>
    <property type="match status" value="1"/>
</dbReference>
<evidence type="ECO:0000256" key="1">
    <source>
        <dbReference type="SAM" id="SignalP"/>
    </source>
</evidence>
<comment type="caution">
    <text evidence="2">The sequence shown here is derived from an EMBL/GenBank/DDBJ whole genome shotgun (WGS) entry which is preliminary data.</text>
</comment>
<sequence>MNRNDKRGMCKRGVVGMAMMGACVAVPAAASTPVVSATPVLDLRLRYEEVQQDSASRDATALTLRTRLGYASASWNGLSAFADFEHIADWVDDYAPERAGYPVVADPAGSELNQAALRYAGVPGVTATVGRSRLVLDNARWVGNVGWRQNEQTFDGVFLDLTSIKNLRAQLAWITRVNTIVGTNQELDAPLLNLAWSPSTALCASAYAYLLDYDDAATPDLDTHGLRLSGKLPVHARVSLRYAAEYAQQQAETTAADFDTDYALAELGAVFGAFAVTLAHERLGSDDGAFALQTPLGTRHAFQGWADVFLQTPATGVRDTWLGVDGSLRQFKLSLRYHELLADQGGADYGNEIDLSATLPLYAGPYGGLSATAKFARYSADDFGADTDKLWLQLDYRL</sequence>
<dbReference type="RefSeq" id="WP_352890313.1">
    <property type="nucleotide sequence ID" value="NZ_JBEPIJ010000017.1"/>
</dbReference>
<evidence type="ECO:0008006" key="4">
    <source>
        <dbReference type="Google" id="ProtNLM"/>
    </source>
</evidence>
<dbReference type="InterPro" id="IPR023614">
    <property type="entry name" value="Porin_dom_sf"/>
</dbReference>
<dbReference type="Gene3D" id="2.40.160.10">
    <property type="entry name" value="Porin"/>
    <property type="match status" value="1"/>
</dbReference>
<organism evidence="2 3">
    <name type="scientific">Sinimarinibacterium thermocellulolyticum</name>
    <dbReference type="NCBI Taxonomy" id="3170016"/>
    <lineage>
        <taxon>Bacteria</taxon>
        <taxon>Pseudomonadati</taxon>
        <taxon>Pseudomonadota</taxon>
        <taxon>Gammaproteobacteria</taxon>
        <taxon>Nevskiales</taxon>
        <taxon>Nevskiaceae</taxon>
        <taxon>Sinimarinibacterium</taxon>
    </lineage>
</organism>
<dbReference type="Proteomes" id="UP001465331">
    <property type="component" value="Unassembled WGS sequence"/>
</dbReference>